<reference evidence="2" key="1">
    <citation type="journal article" date="2022" name="Mol. Ecol. Resour.">
        <title>The genomes of chicory, endive, great burdock and yacon provide insights into Asteraceae palaeo-polyploidization history and plant inulin production.</title>
        <authorList>
            <person name="Fan W."/>
            <person name="Wang S."/>
            <person name="Wang H."/>
            <person name="Wang A."/>
            <person name="Jiang F."/>
            <person name="Liu H."/>
            <person name="Zhao H."/>
            <person name="Xu D."/>
            <person name="Zhang Y."/>
        </authorList>
    </citation>
    <scope>NUCLEOTIDE SEQUENCE [LARGE SCALE GENOMIC DNA]</scope>
    <source>
        <strain evidence="2">cv. Niubang</strain>
    </source>
</reference>
<dbReference type="EMBL" id="CM042047">
    <property type="protein sequence ID" value="KAI3772109.1"/>
    <property type="molecule type" value="Genomic_DNA"/>
</dbReference>
<evidence type="ECO:0000313" key="2">
    <source>
        <dbReference type="Proteomes" id="UP001055879"/>
    </source>
</evidence>
<organism evidence="1 2">
    <name type="scientific">Arctium lappa</name>
    <name type="common">Greater burdock</name>
    <name type="synonym">Lappa major</name>
    <dbReference type="NCBI Taxonomy" id="4217"/>
    <lineage>
        <taxon>Eukaryota</taxon>
        <taxon>Viridiplantae</taxon>
        <taxon>Streptophyta</taxon>
        <taxon>Embryophyta</taxon>
        <taxon>Tracheophyta</taxon>
        <taxon>Spermatophyta</taxon>
        <taxon>Magnoliopsida</taxon>
        <taxon>eudicotyledons</taxon>
        <taxon>Gunneridae</taxon>
        <taxon>Pentapetalae</taxon>
        <taxon>asterids</taxon>
        <taxon>campanulids</taxon>
        <taxon>Asterales</taxon>
        <taxon>Asteraceae</taxon>
        <taxon>Carduoideae</taxon>
        <taxon>Cardueae</taxon>
        <taxon>Arctiinae</taxon>
        <taxon>Arctium</taxon>
    </lineage>
</organism>
<evidence type="ECO:0000313" key="1">
    <source>
        <dbReference type="EMBL" id="KAI3772109.1"/>
    </source>
</evidence>
<name>A0ACB9FLG0_ARCLA</name>
<dbReference type="Proteomes" id="UP001055879">
    <property type="component" value="Linkage Group LG01"/>
</dbReference>
<keyword evidence="2" id="KW-1185">Reference proteome</keyword>
<proteinExistence type="predicted"/>
<comment type="caution">
    <text evidence="1">The sequence shown here is derived from an EMBL/GenBank/DDBJ whole genome shotgun (WGS) entry which is preliminary data.</text>
</comment>
<gene>
    <name evidence="1" type="ORF">L6452_03284</name>
</gene>
<sequence length="74" mass="8179">MYVMMVATKILSCHCCEAGLEKQIKELVLYTILDASKFFCFLVATAVSINDSISPDVFGCSKMDHNVNLASQLQ</sequence>
<accession>A0ACB9FLG0</accession>
<reference evidence="1 2" key="2">
    <citation type="journal article" date="2022" name="Mol. Ecol. Resour.">
        <title>The genomes of chicory, endive, great burdock and yacon provide insights into Asteraceae paleo-polyploidization history and plant inulin production.</title>
        <authorList>
            <person name="Fan W."/>
            <person name="Wang S."/>
            <person name="Wang H."/>
            <person name="Wang A."/>
            <person name="Jiang F."/>
            <person name="Liu H."/>
            <person name="Zhao H."/>
            <person name="Xu D."/>
            <person name="Zhang Y."/>
        </authorList>
    </citation>
    <scope>NUCLEOTIDE SEQUENCE [LARGE SCALE GENOMIC DNA]</scope>
    <source>
        <strain evidence="2">cv. Niubang</strain>
    </source>
</reference>
<protein>
    <submittedName>
        <fullName evidence="1">Uncharacterized protein</fullName>
    </submittedName>
</protein>